<comment type="caution">
    <text evidence="1">The sequence shown here is derived from an EMBL/GenBank/DDBJ whole genome shotgun (WGS) entry which is preliminary data.</text>
</comment>
<gene>
    <name evidence="1" type="ORF">EM808_18365</name>
</gene>
<dbReference type="Proteomes" id="UP000288024">
    <property type="component" value="Unassembled WGS sequence"/>
</dbReference>
<accession>A0A3S2TSQ7</accession>
<organism evidence="1 2">
    <name type="scientific">Niallia taxi</name>
    <dbReference type="NCBI Taxonomy" id="2499688"/>
    <lineage>
        <taxon>Bacteria</taxon>
        <taxon>Bacillati</taxon>
        <taxon>Bacillota</taxon>
        <taxon>Bacilli</taxon>
        <taxon>Bacillales</taxon>
        <taxon>Bacillaceae</taxon>
        <taxon>Niallia</taxon>
    </lineage>
</organism>
<evidence type="ECO:0000313" key="1">
    <source>
        <dbReference type="EMBL" id="RVT59883.1"/>
    </source>
</evidence>
<sequence>MLKIFKKRWILFDQAVSPYKPYVTVDYGVTSVSPRDIIGLSHTPKEIKNDEKMIELRKSVEAQGWDDDKLIADLHLIRLPNGKYTAIGDGNHLSYLSDQLDIPKVNAFVSILIPEEYIPENIKAEMAEYSNKEYLFEKRASTLLSLAKFLNLLPKKGKD</sequence>
<keyword evidence="2" id="KW-1185">Reference proteome</keyword>
<proteinExistence type="predicted"/>
<dbReference type="RefSeq" id="WP_127739663.1">
    <property type="nucleotide sequence ID" value="NZ_CP196003.1"/>
</dbReference>
<evidence type="ECO:0000313" key="2">
    <source>
        <dbReference type="Proteomes" id="UP000288024"/>
    </source>
</evidence>
<name>A0A3S2TSQ7_9BACI</name>
<protein>
    <submittedName>
        <fullName evidence="1">Uncharacterized protein</fullName>
    </submittedName>
</protein>
<dbReference type="EMBL" id="RZTZ01000008">
    <property type="protein sequence ID" value="RVT59883.1"/>
    <property type="molecule type" value="Genomic_DNA"/>
</dbReference>
<reference evidence="1 2" key="1">
    <citation type="submission" date="2019-01" db="EMBL/GenBank/DDBJ databases">
        <title>Bacillus sp. M5HDSG1-1, whole genome shotgun sequence.</title>
        <authorList>
            <person name="Tuo L."/>
        </authorList>
    </citation>
    <scope>NUCLEOTIDE SEQUENCE [LARGE SCALE GENOMIC DNA]</scope>
    <source>
        <strain evidence="1 2">M5HDSG1-1</strain>
    </source>
</reference>
<dbReference type="AlphaFoldDB" id="A0A3S2TSQ7"/>